<feature type="transmembrane region" description="Helical" evidence="8">
    <location>
        <begin position="59"/>
        <end position="78"/>
    </location>
</feature>
<dbReference type="EMBL" id="JAULBC010000005">
    <property type="protein sequence ID" value="MEX6688884.1"/>
    <property type="molecule type" value="Genomic_DNA"/>
</dbReference>
<keyword evidence="10" id="KW-1185">Reference proteome</keyword>
<feature type="transmembrane region" description="Helical" evidence="8">
    <location>
        <begin position="412"/>
        <end position="431"/>
    </location>
</feature>
<feature type="transmembrane region" description="Helical" evidence="8">
    <location>
        <begin position="507"/>
        <end position="530"/>
    </location>
</feature>
<evidence type="ECO:0000256" key="2">
    <source>
        <dbReference type="ARBA" id="ARBA00022448"/>
    </source>
</evidence>
<protein>
    <submittedName>
        <fullName evidence="9">Peptide MFS transporter</fullName>
    </submittedName>
</protein>
<reference evidence="9 10" key="1">
    <citation type="submission" date="2023-07" db="EMBL/GenBank/DDBJ databases">
        <authorList>
            <person name="Lian W.-H."/>
        </authorList>
    </citation>
    <scope>NUCLEOTIDE SEQUENCE [LARGE SCALE GENOMIC DNA]</scope>
    <source>
        <strain evidence="9 10">SYSU DXS3180</strain>
    </source>
</reference>
<accession>A0ABV3ZG58</accession>
<feature type="transmembrane region" description="Helical" evidence="8">
    <location>
        <begin position="371"/>
        <end position="392"/>
    </location>
</feature>
<keyword evidence="4 8" id="KW-0812">Transmembrane</keyword>
<dbReference type="PANTHER" id="PTHR23517:SF15">
    <property type="entry name" value="PROTON-DEPENDENT OLIGOPEPTIDE FAMILY TRANSPORT PROTEIN"/>
    <property type="match status" value="1"/>
</dbReference>
<feature type="transmembrane region" description="Helical" evidence="8">
    <location>
        <begin position="588"/>
        <end position="606"/>
    </location>
</feature>
<sequence>MQESAELTEQPIAARKSHPKGLYILFATEMWERFNFYGMRAILILFMTKALLFDKVFASNLYGSYISLIYLTPLLGGYIADRYWGNKRSIIAGGIVMAIGELLLFFCGSLYNSAPGLSQLLFFSGLGMMITGNGFFKPNISSLVGQLYPSTDTRKDAAYTIFYMGINTGGAIGPFVCGLFGDTGNPADFKWAFLIAGIGMVISVIVQRLFQHKYVVTPEGKPLGQVPANVPKYMLSPVLTIIGMAVISAVMIGLFYIDAKVVSYLFYLLIACIVGIPTIIFMDKTLSPKEKKHVTVIFAVCFFVIFFWGAFEQAGASLTFFAEEQTDRHLGLKVPTWIVHTLSALLLFYVFKLYKRTAKNLATDFNKNLRVTVYGLLLILAAATVYANIYILQSGQSYVEKDVVPASWFQSLNSAFIVLFAPFFAWMWTKFGKREPASPTKMAWGLLLLALGYFWIATGVNNLHTGVKVSMIWLTGMYALHTCGELCLSPIGMSLVNKLSPLKFSSLLMAIWFTANAFGNKLAGVLSALYPPGIAEIQKAEKAGINLEEILSKKVVPTADQITKLKSLEIPYEFKSFAGYHINNLYDFFMLFVFMAGVASIILFFLTRKLQSMMK</sequence>
<keyword evidence="5" id="KW-0653">Protein transport</keyword>
<dbReference type="InterPro" id="IPR000109">
    <property type="entry name" value="POT_fam"/>
</dbReference>
<evidence type="ECO:0000256" key="6">
    <source>
        <dbReference type="ARBA" id="ARBA00022989"/>
    </source>
</evidence>
<comment type="subcellular location">
    <subcellularLocation>
        <location evidence="1">Cell membrane</location>
        <topology evidence="1">Multi-pass membrane protein</topology>
    </subcellularLocation>
</comment>
<feature type="transmembrane region" description="Helical" evidence="8">
    <location>
        <begin position="472"/>
        <end position="495"/>
    </location>
</feature>
<feature type="transmembrane region" description="Helical" evidence="8">
    <location>
        <begin position="238"/>
        <end position="257"/>
    </location>
</feature>
<proteinExistence type="predicted"/>
<dbReference type="PANTHER" id="PTHR23517">
    <property type="entry name" value="RESISTANCE PROTEIN MDTM, PUTATIVE-RELATED-RELATED"/>
    <property type="match status" value="1"/>
</dbReference>
<keyword evidence="6 8" id="KW-1133">Transmembrane helix</keyword>
<keyword evidence="7 8" id="KW-0472">Membrane</keyword>
<keyword evidence="5" id="KW-0571">Peptide transport</keyword>
<dbReference type="Gene3D" id="1.20.1250.20">
    <property type="entry name" value="MFS general substrate transporter like domains"/>
    <property type="match status" value="2"/>
</dbReference>
<dbReference type="InterPro" id="IPR050171">
    <property type="entry name" value="MFS_Transporters"/>
</dbReference>
<feature type="transmembrane region" description="Helical" evidence="8">
    <location>
        <begin position="294"/>
        <end position="311"/>
    </location>
</feature>
<evidence type="ECO:0000256" key="4">
    <source>
        <dbReference type="ARBA" id="ARBA00022692"/>
    </source>
</evidence>
<comment type="caution">
    <text evidence="9">The sequence shown here is derived from an EMBL/GenBank/DDBJ whole genome shotgun (WGS) entry which is preliminary data.</text>
</comment>
<dbReference type="NCBIfam" id="TIGR00924">
    <property type="entry name" value="yjdL_sub1_fam"/>
    <property type="match status" value="1"/>
</dbReference>
<dbReference type="CDD" id="cd17346">
    <property type="entry name" value="MFS_DtpA_like"/>
    <property type="match status" value="1"/>
</dbReference>
<keyword evidence="2" id="KW-0813">Transport</keyword>
<feature type="transmembrane region" description="Helical" evidence="8">
    <location>
        <begin position="193"/>
        <end position="210"/>
    </location>
</feature>
<dbReference type="Pfam" id="PF00854">
    <property type="entry name" value="PTR2"/>
    <property type="match status" value="2"/>
</dbReference>
<feature type="transmembrane region" description="Helical" evidence="8">
    <location>
        <begin position="90"/>
        <end position="111"/>
    </location>
</feature>
<dbReference type="SUPFAM" id="SSF103473">
    <property type="entry name" value="MFS general substrate transporter"/>
    <property type="match status" value="2"/>
</dbReference>
<dbReference type="Proteomes" id="UP001560573">
    <property type="component" value="Unassembled WGS sequence"/>
</dbReference>
<evidence type="ECO:0000313" key="10">
    <source>
        <dbReference type="Proteomes" id="UP001560573"/>
    </source>
</evidence>
<name>A0ABV3ZG58_9BACT</name>
<dbReference type="RefSeq" id="WP_369330294.1">
    <property type="nucleotide sequence ID" value="NZ_JAULBC010000005.1"/>
</dbReference>
<feature type="transmembrane region" description="Helical" evidence="8">
    <location>
        <begin position="157"/>
        <end position="181"/>
    </location>
</feature>
<feature type="transmembrane region" description="Helical" evidence="8">
    <location>
        <begin position="443"/>
        <end position="460"/>
    </location>
</feature>
<gene>
    <name evidence="9" type="ORF">QTN47_15355</name>
</gene>
<organism evidence="9 10">
    <name type="scientific">Danxiaibacter flavus</name>
    <dbReference type="NCBI Taxonomy" id="3049108"/>
    <lineage>
        <taxon>Bacteria</taxon>
        <taxon>Pseudomonadati</taxon>
        <taxon>Bacteroidota</taxon>
        <taxon>Chitinophagia</taxon>
        <taxon>Chitinophagales</taxon>
        <taxon>Chitinophagaceae</taxon>
        <taxon>Danxiaibacter</taxon>
    </lineage>
</organism>
<feature type="transmembrane region" description="Helical" evidence="8">
    <location>
        <begin position="263"/>
        <end position="282"/>
    </location>
</feature>
<feature type="transmembrane region" description="Helical" evidence="8">
    <location>
        <begin position="117"/>
        <end position="136"/>
    </location>
</feature>
<dbReference type="InterPro" id="IPR005279">
    <property type="entry name" value="Dipep/tripep_permease"/>
</dbReference>
<evidence type="ECO:0000256" key="7">
    <source>
        <dbReference type="ARBA" id="ARBA00023136"/>
    </source>
</evidence>
<keyword evidence="3" id="KW-1003">Cell membrane</keyword>
<evidence type="ECO:0000256" key="5">
    <source>
        <dbReference type="ARBA" id="ARBA00022856"/>
    </source>
</evidence>
<evidence type="ECO:0000256" key="8">
    <source>
        <dbReference type="SAM" id="Phobius"/>
    </source>
</evidence>
<evidence type="ECO:0000256" key="3">
    <source>
        <dbReference type="ARBA" id="ARBA00022475"/>
    </source>
</evidence>
<dbReference type="InterPro" id="IPR036259">
    <property type="entry name" value="MFS_trans_sf"/>
</dbReference>
<evidence type="ECO:0000256" key="1">
    <source>
        <dbReference type="ARBA" id="ARBA00004651"/>
    </source>
</evidence>
<feature type="transmembrane region" description="Helical" evidence="8">
    <location>
        <begin position="331"/>
        <end position="351"/>
    </location>
</feature>
<evidence type="ECO:0000313" key="9">
    <source>
        <dbReference type="EMBL" id="MEX6688884.1"/>
    </source>
</evidence>